<evidence type="ECO:0000256" key="1">
    <source>
        <dbReference type="ARBA" id="ARBA00009477"/>
    </source>
</evidence>
<gene>
    <name evidence="6" type="ORF">BTO32_08500</name>
</gene>
<protein>
    <submittedName>
        <fullName evidence="6">Efflux transporter periplasmic adaptor subunit</fullName>
    </submittedName>
</protein>
<keyword evidence="7" id="KW-1185">Reference proteome</keyword>
<dbReference type="Pfam" id="PF25973">
    <property type="entry name" value="BSH_CzcB"/>
    <property type="match status" value="1"/>
</dbReference>
<feature type="domain" description="CzcB-like barrel-sandwich hybrid" evidence="5">
    <location>
        <begin position="75"/>
        <end position="198"/>
    </location>
</feature>
<comment type="caution">
    <text evidence="6">The sequence shown here is derived from an EMBL/GenBank/DDBJ whole genome shotgun (WGS) entry which is preliminary data.</text>
</comment>
<dbReference type="Gene3D" id="2.40.30.170">
    <property type="match status" value="1"/>
</dbReference>
<dbReference type="InterPro" id="IPR006143">
    <property type="entry name" value="RND_pump_MFP"/>
</dbReference>
<sequence>MTRARWGSLGLALLVVVLLVVWMATGDLKEASREPPEPAPAATREPTRVQVSTVSAQTYEPGIWLQGQLEPWLAVTVSAQVSGTVTEIPVALGETVARGQVLARLSDDGRSAVVERWQARVRKLEADVAAARRLRSDNYTAQSELLNLESELAAARAELTAARLAVAHLSPTAPFDGIVNARAVDPGSLVQVGSPLFDLVRIDRLKATGQVPQSSVGQVSVGQAVTVQLLDGDLLHGTVTFVAAAADPETRSFPVEVAVDNPDLKRVAGGSASLRIALPEVRALFLSPAYLSLDDQGRPGVKHVAGDNRVVFTPVRLLSVATDGAWVAGLPEEIRLITRGGGFVQAGERVTPVDLADDRG</sequence>
<evidence type="ECO:0000259" key="4">
    <source>
        <dbReference type="Pfam" id="PF25954"/>
    </source>
</evidence>
<dbReference type="NCBIfam" id="TIGR01730">
    <property type="entry name" value="RND_mfp"/>
    <property type="match status" value="1"/>
</dbReference>
<dbReference type="OrthoDB" id="9806939at2"/>
<name>A0A1V2DTP8_9GAMM</name>
<evidence type="ECO:0000313" key="7">
    <source>
        <dbReference type="Proteomes" id="UP000189339"/>
    </source>
</evidence>
<dbReference type="Pfam" id="PF25954">
    <property type="entry name" value="Beta-barrel_RND_2"/>
    <property type="match status" value="1"/>
</dbReference>
<dbReference type="EMBL" id="MSCW01000006">
    <property type="protein sequence ID" value="ONF43691.1"/>
    <property type="molecule type" value="Genomic_DNA"/>
</dbReference>
<dbReference type="Proteomes" id="UP000189339">
    <property type="component" value="Unassembled WGS sequence"/>
</dbReference>
<feature type="region of interest" description="Disordered" evidence="3">
    <location>
        <begin position="29"/>
        <end position="49"/>
    </location>
</feature>
<comment type="similarity">
    <text evidence="1">Belongs to the membrane fusion protein (MFP) (TC 8.A.1) family.</text>
</comment>
<proteinExistence type="inferred from homology"/>
<dbReference type="PANTHER" id="PTHR30469">
    <property type="entry name" value="MULTIDRUG RESISTANCE PROTEIN MDTA"/>
    <property type="match status" value="1"/>
</dbReference>
<dbReference type="InterPro" id="IPR058647">
    <property type="entry name" value="BSH_CzcB-like"/>
</dbReference>
<evidence type="ECO:0000256" key="2">
    <source>
        <dbReference type="SAM" id="Coils"/>
    </source>
</evidence>
<reference evidence="6 7" key="1">
    <citation type="submission" date="2016-12" db="EMBL/GenBank/DDBJ databases">
        <title>Marinobacter lutaoensis whole genome sequencing.</title>
        <authorList>
            <person name="Verma A."/>
            <person name="Krishnamurthi S."/>
        </authorList>
    </citation>
    <scope>NUCLEOTIDE SEQUENCE [LARGE SCALE GENOMIC DNA]</scope>
    <source>
        <strain evidence="6 7">T5054</strain>
    </source>
</reference>
<dbReference type="SUPFAM" id="SSF111369">
    <property type="entry name" value="HlyD-like secretion proteins"/>
    <property type="match status" value="1"/>
</dbReference>
<feature type="coiled-coil region" evidence="2">
    <location>
        <begin position="114"/>
        <end position="165"/>
    </location>
</feature>
<evidence type="ECO:0000256" key="3">
    <source>
        <dbReference type="SAM" id="MobiDB-lite"/>
    </source>
</evidence>
<dbReference type="Gene3D" id="1.10.287.470">
    <property type="entry name" value="Helix hairpin bin"/>
    <property type="match status" value="1"/>
</dbReference>
<dbReference type="Gene3D" id="2.40.50.100">
    <property type="match status" value="1"/>
</dbReference>
<dbReference type="InterPro" id="IPR058792">
    <property type="entry name" value="Beta-barrel_RND_2"/>
</dbReference>
<dbReference type="AlphaFoldDB" id="A0A1V2DTP8"/>
<dbReference type="GO" id="GO:1990281">
    <property type="term" value="C:efflux pump complex"/>
    <property type="evidence" value="ECO:0007669"/>
    <property type="project" value="TreeGrafter"/>
</dbReference>
<evidence type="ECO:0000313" key="6">
    <source>
        <dbReference type="EMBL" id="ONF43691.1"/>
    </source>
</evidence>
<organism evidence="6 7">
    <name type="scientific">Marinobacter lutaoensis</name>
    <dbReference type="NCBI Taxonomy" id="135739"/>
    <lineage>
        <taxon>Bacteria</taxon>
        <taxon>Pseudomonadati</taxon>
        <taxon>Pseudomonadota</taxon>
        <taxon>Gammaproteobacteria</taxon>
        <taxon>Pseudomonadales</taxon>
        <taxon>Marinobacteraceae</taxon>
        <taxon>Marinobacter</taxon>
    </lineage>
</organism>
<keyword evidence="2" id="KW-0175">Coiled coil</keyword>
<dbReference type="RefSeq" id="WP_076724212.1">
    <property type="nucleotide sequence ID" value="NZ_MSCW01000006.1"/>
</dbReference>
<dbReference type="GO" id="GO:0015562">
    <property type="term" value="F:efflux transmembrane transporter activity"/>
    <property type="evidence" value="ECO:0007669"/>
    <property type="project" value="TreeGrafter"/>
</dbReference>
<accession>A0A1V2DTP8</accession>
<evidence type="ECO:0000259" key="5">
    <source>
        <dbReference type="Pfam" id="PF25973"/>
    </source>
</evidence>
<feature type="domain" description="CusB-like beta-barrel" evidence="4">
    <location>
        <begin position="210"/>
        <end position="277"/>
    </location>
</feature>
<dbReference type="PANTHER" id="PTHR30469:SF29">
    <property type="entry name" value="BLR2860 PROTEIN"/>
    <property type="match status" value="1"/>
</dbReference>
<dbReference type="STRING" id="135739.BTO32_08500"/>